<dbReference type="OrthoDB" id="3297102at2"/>
<keyword evidence="3" id="KW-1185">Reference proteome</keyword>
<accession>A0A376AJP4</accession>
<reference evidence="3" key="1">
    <citation type="submission" date="2018-07" db="EMBL/GenBank/DDBJ databases">
        <authorList>
            <person name="Peiro R."/>
            <person name="Begona"/>
            <person name="Cbmso G."/>
            <person name="Lopez M."/>
            <person name="Gonzalez S."/>
        </authorList>
    </citation>
    <scope>NUCLEOTIDE SEQUENCE [LARGE SCALE GENOMIC DNA]</scope>
</reference>
<dbReference type="STRING" id="1336235.GCA_000518785_01413"/>
<dbReference type="InterPro" id="IPR007138">
    <property type="entry name" value="ABM_dom"/>
</dbReference>
<dbReference type="Gene3D" id="3.30.70.100">
    <property type="match status" value="1"/>
</dbReference>
<gene>
    <name evidence="2" type="ORF">RHIZ70_3746</name>
</gene>
<dbReference type="RefSeq" id="WP_115670587.1">
    <property type="nucleotide sequence ID" value="NZ_UEYP01000006.1"/>
</dbReference>
<sequence length="100" mass="10981">MLIAHVRLRVSEDDRQKALDTLMANAPAIRATKGCLAFVPFLDPTDRQGLGVLHEWQSGEEFAAYAASPGFVETAAILRPLMTAAPVSRRFDARLIETID</sequence>
<dbReference type="Proteomes" id="UP000254764">
    <property type="component" value="Unassembled WGS sequence"/>
</dbReference>
<proteinExistence type="predicted"/>
<protein>
    <recommendedName>
        <fullName evidence="1">ABM domain-containing protein</fullName>
    </recommendedName>
</protein>
<feature type="domain" description="ABM" evidence="1">
    <location>
        <begin position="2"/>
        <end position="91"/>
    </location>
</feature>
<evidence type="ECO:0000313" key="2">
    <source>
        <dbReference type="EMBL" id="SSC68038.1"/>
    </source>
</evidence>
<evidence type="ECO:0000313" key="3">
    <source>
        <dbReference type="Proteomes" id="UP000254764"/>
    </source>
</evidence>
<organism evidence="2 3">
    <name type="scientific">Ciceribacter selenitireducens ATCC BAA-1503</name>
    <dbReference type="NCBI Taxonomy" id="1336235"/>
    <lineage>
        <taxon>Bacteria</taxon>
        <taxon>Pseudomonadati</taxon>
        <taxon>Pseudomonadota</taxon>
        <taxon>Alphaproteobacteria</taxon>
        <taxon>Hyphomicrobiales</taxon>
        <taxon>Rhizobiaceae</taxon>
        <taxon>Ciceribacter</taxon>
    </lineage>
</organism>
<dbReference type="AlphaFoldDB" id="A0A376AJP4"/>
<dbReference type="EMBL" id="UEYP01000006">
    <property type="protein sequence ID" value="SSC68038.1"/>
    <property type="molecule type" value="Genomic_DNA"/>
</dbReference>
<dbReference type="Pfam" id="PF03992">
    <property type="entry name" value="ABM"/>
    <property type="match status" value="1"/>
</dbReference>
<dbReference type="PROSITE" id="PS51725">
    <property type="entry name" value="ABM"/>
    <property type="match status" value="1"/>
</dbReference>
<name>A0A376AJP4_9HYPH</name>
<dbReference type="InterPro" id="IPR011008">
    <property type="entry name" value="Dimeric_a/b-barrel"/>
</dbReference>
<dbReference type="SUPFAM" id="SSF54909">
    <property type="entry name" value="Dimeric alpha+beta barrel"/>
    <property type="match status" value="1"/>
</dbReference>
<evidence type="ECO:0000259" key="1">
    <source>
        <dbReference type="PROSITE" id="PS51725"/>
    </source>
</evidence>